<gene>
    <name evidence="10" type="ORF">CDCA_CDCA03G0952</name>
</gene>
<keyword evidence="11" id="KW-1185">Reference proteome</keyword>
<dbReference type="EMBL" id="JANCYW010000003">
    <property type="protein sequence ID" value="KAK4534927.1"/>
    <property type="molecule type" value="Genomic_DNA"/>
</dbReference>
<evidence type="ECO:0000256" key="6">
    <source>
        <dbReference type="ARBA" id="ARBA00022989"/>
    </source>
</evidence>
<keyword evidence="2" id="KW-0328">Glycosyltransferase</keyword>
<evidence type="ECO:0000256" key="7">
    <source>
        <dbReference type="ARBA" id="ARBA00023136"/>
    </source>
</evidence>
<organism evidence="10 11">
    <name type="scientific">Cyanidium caldarium</name>
    <name type="common">Red alga</name>
    <dbReference type="NCBI Taxonomy" id="2771"/>
    <lineage>
        <taxon>Eukaryota</taxon>
        <taxon>Rhodophyta</taxon>
        <taxon>Bangiophyceae</taxon>
        <taxon>Cyanidiales</taxon>
        <taxon>Cyanidiaceae</taxon>
        <taxon>Cyanidium</taxon>
    </lineage>
</organism>
<comment type="subcellular location">
    <subcellularLocation>
        <location evidence="8">Endomembrane system</location>
        <topology evidence="8">Single-pass membrane protein</topology>
    </subcellularLocation>
    <subcellularLocation>
        <location evidence="1">Membrane</location>
        <topology evidence="1">Single-pass type II membrane protein</topology>
    </subcellularLocation>
</comment>
<protein>
    <recommendedName>
        <fullName evidence="9">Fringe-like glycosyltransferase domain-containing protein</fullName>
    </recommendedName>
</protein>
<dbReference type="GO" id="GO:0016757">
    <property type="term" value="F:glycosyltransferase activity"/>
    <property type="evidence" value="ECO:0007669"/>
    <property type="project" value="UniProtKB-KW"/>
</dbReference>
<dbReference type="GO" id="GO:0016020">
    <property type="term" value="C:membrane"/>
    <property type="evidence" value="ECO:0007669"/>
    <property type="project" value="UniProtKB-SubCell"/>
</dbReference>
<sequence>MVVILREKTEVPGRWSGSCDQLGSLRKKGARRRRSSRGVVLNIPRRSITLFIFLIGSALAGRLSLHIPSPFLLLRRSPPPCIRLDDALLPDLSSLGILLVTCSSPLTCDNPHRHADLRRAAWDTWLGDALDAGAQVIVASDAPVEVPPVYHKAASVLSFPPPHLPPHSSLRDTYHRHRPREGIFRRESNRTLQALARICDRLSDYASVRFWLKIDDDAYWRPHRLSPLLALLDHRQPLYVGSVRRYLGVLEALDGRPDISLSQPLSYAMGGAGYLLSCGLLQRLCPQLARCRLFNGEDKTVGHCIHRVLRLSVLNVDGFHYGPPDSLPPQQRDAAYAFHRLEDGAAVRAVHRRFAARGACVYRDRGGDIVP</sequence>
<keyword evidence="7" id="KW-0472">Membrane</keyword>
<dbReference type="Proteomes" id="UP001301350">
    <property type="component" value="Unassembled WGS sequence"/>
</dbReference>
<evidence type="ECO:0000256" key="8">
    <source>
        <dbReference type="ARBA" id="ARBA00037847"/>
    </source>
</evidence>
<dbReference type="GO" id="GO:0012505">
    <property type="term" value="C:endomembrane system"/>
    <property type="evidence" value="ECO:0007669"/>
    <property type="project" value="UniProtKB-SubCell"/>
</dbReference>
<comment type="caution">
    <text evidence="10">The sequence shown here is derived from an EMBL/GenBank/DDBJ whole genome shotgun (WGS) entry which is preliminary data.</text>
</comment>
<keyword evidence="5" id="KW-0735">Signal-anchor</keyword>
<dbReference type="InterPro" id="IPR003378">
    <property type="entry name" value="Fringe-like_glycosylTrfase"/>
</dbReference>
<evidence type="ECO:0000313" key="11">
    <source>
        <dbReference type="Proteomes" id="UP001301350"/>
    </source>
</evidence>
<keyword evidence="6" id="KW-1133">Transmembrane helix</keyword>
<evidence type="ECO:0000256" key="4">
    <source>
        <dbReference type="ARBA" id="ARBA00022692"/>
    </source>
</evidence>
<reference evidence="10 11" key="1">
    <citation type="submission" date="2022-07" db="EMBL/GenBank/DDBJ databases">
        <title>Genome-wide signatures of adaptation to extreme environments.</title>
        <authorList>
            <person name="Cho C.H."/>
            <person name="Yoon H.S."/>
        </authorList>
    </citation>
    <scope>NUCLEOTIDE SEQUENCE [LARGE SCALE GENOMIC DNA]</scope>
    <source>
        <strain evidence="10 11">DBV 063 E5</strain>
    </source>
</reference>
<evidence type="ECO:0000256" key="1">
    <source>
        <dbReference type="ARBA" id="ARBA00004606"/>
    </source>
</evidence>
<accession>A0AAV9IRE6</accession>
<dbReference type="AlphaFoldDB" id="A0AAV9IRE6"/>
<proteinExistence type="predicted"/>
<name>A0AAV9IRE6_CYACA</name>
<dbReference type="PANTHER" id="PTHR10811">
    <property type="entry name" value="FRINGE-RELATED"/>
    <property type="match status" value="1"/>
</dbReference>
<evidence type="ECO:0000256" key="2">
    <source>
        <dbReference type="ARBA" id="ARBA00022676"/>
    </source>
</evidence>
<feature type="domain" description="Fringe-like glycosyltransferase" evidence="9">
    <location>
        <begin position="207"/>
        <end position="330"/>
    </location>
</feature>
<evidence type="ECO:0000256" key="3">
    <source>
        <dbReference type="ARBA" id="ARBA00022679"/>
    </source>
</evidence>
<evidence type="ECO:0000313" key="10">
    <source>
        <dbReference type="EMBL" id="KAK4534927.1"/>
    </source>
</evidence>
<evidence type="ECO:0000256" key="5">
    <source>
        <dbReference type="ARBA" id="ARBA00022968"/>
    </source>
</evidence>
<evidence type="ECO:0000259" key="9">
    <source>
        <dbReference type="Pfam" id="PF02434"/>
    </source>
</evidence>
<dbReference type="Pfam" id="PF02434">
    <property type="entry name" value="Fringe"/>
    <property type="match status" value="1"/>
</dbReference>
<keyword evidence="4" id="KW-0812">Transmembrane</keyword>
<dbReference type="Gene3D" id="3.90.550.50">
    <property type="match status" value="1"/>
</dbReference>
<keyword evidence="3" id="KW-0808">Transferase</keyword>